<dbReference type="OrthoDB" id="7999228at2"/>
<evidence type="ECO:0000256" key="1">
    <source>
        <dbReference type="SAM" id="MobiDB-lite"/>
    </source>
</evidence>
<feature type="compositionally biased region" description="Basic and acidic residues" evidence="1">
    <location>
        <begin position="200"/>
        <end position="221"/>
    </location>
</feature>
<accession>A0A2J7TGW3</accession>
<evidence type="ECO:0000313" key="3">
    <source>
        <dbReference type="EMBL" id="PNG26010.1"/>
    </source>
</evidence>
<organism evidence="3 4">
    <name type="scientific">Methylocella silvestris</name>
    <dbReference type="NCBI Taxonomy" id="199596"/>
    <lineage>
        <taxon>Bacteria</taxon>
        <taxon>Pseudomonadati</taxon>
        <taxon>Pseudomonadota</taxon>
        <taxon>Alphaproteobacteria</taxon>
        <taxon>Hyphomicrobiales</taxon>
        <taxon>Beijerinckiaceae</taxon>
        <taxon>Methylocella</taxon>
    </lineage>
</organism>
<evidence type="ECO:0000256" key="2">
    <source>
        <dbReference type="SAM" id="SignalP"/>
    </source>
</evidence>
<keyword evidence="2" id="KW-0732">Signal</keyword>
<comment type="caution">
    <text evidence="3">The sequence shown here is derived from an EMBL/GenBank/DDBJ whole genome shotgun (WGS) entry which is preliminary data.</text>
</comment>
<dbReference type="RefSeq" id="WP_102843694.1">
    <property type="nucleotide sequence ID" value="NZ_PDZR01000010.1"/>
</dbReference>
<evidence type="ECO:0000313" key="4">
    <source>
        <dbReference type="Proteomes" id="UP000236286"/>
    </source>
</evidence>
<dbReference type="EMBL" id="PDZR01000010">
    <property type="protein sequence ID" value="PNG26010.1"/>
    <property type="molecule type" value="Genomic_DNA"/>
</dbReference>
<feature type="chain" id="PRO_5014337287" description="Translation initiation factor IF-2" evidence="2">
    <location>
        <begin position="21"/>
        <end position="271"/>
    </location>
</feature>
<sequence>MKNVTIVVATTFALVTTAMAVEMARRQSAPEPQAKATAVLDAEQAPPSAPLAADPPAEIAPAVSLPAPTAVAQPSGDSLPSPLPAWAKAATPVEPAAMRDASPLTSAPASPQPASTAPMKTADEIIAETKAAIAAKAAAAAPVPALEPKTSIESDKVAPSEPKTAVVKPVMVKPAPAKATTEKAEKQKSGDPARQSVRLAKRDAARQAERDLDEAPREQHRPHAIRAVRWQSEPAYRPAAAPNAYNFSGTFGGCAYRGFISSAGYRVESTC</sequence>
<feature type="signal peptide" evidence="2">
    <location>
        <begin position="1"/>
        <end position="20"/>
    </location>
</feature>
<protein>
    <recommendedName>
        <fullName evidence="5">Translation initiation factor IF-2</fullName>
    </recommendedName>
</protein>
<feature type="region of interest" description="Disordered" evidence="1">
    <location>
        <begin position="26"/>
        <end position="58"/>
    </location>
</feature>
<gene>
    <name evidence="3" type="ORF">CR492_10465</name>
</gene>
<dbReference type="Proteomes" id="UP000236286">
    <property type="component" value="Unassembled WGS sequence"/>
</dbReference>
<feature type="region of interest" description="Disordered" evidence="1">
    <location>
        <begin position="170"/>
        <end position="229"/>
    </location>
</feature>
<proteinExistence type="predicted"/>
<feature type="compositionally biased region" description="Low complexity" evidence="1">
    <location>
        <begin position="101"/>
        <end position="118"/>
    </location>
</feature>
<dbReference type="AlphaFoldDB" id="A0A2J7TGW3"/>
<reference evidence="3 4" key="1">
    <citation type="submission" date="2017-10" db="EMBL/GenBank/DDBJ databases">
        <title>Genome announcement of Methylocella silvestris TVC from permafrost.</title>
        <authorList>
            <person name="Wang J."/>
            <person name="Geng K."/>
            <person name="Ul-Haque F."/>
            <person name="Crombie A.T."/>
            <person name="Street L.E."/>
            <person name="Wookey P.A."/>
            <person name="Murrell J.C."/>
            <person name="Pratscher J."/>
        </authorList>
    </citation>
    <scope>NUCLEOTIDE SEQUENCE [LARGE SCALE GENOMIC DNA]</scope>
    <source>
        <strain evidence="3 4">TVC</strain>
    </source>
</reference>
<feature type="compositionally biased region" description="Basic and acidic residues" evidence="1">
    <location>
        <begin position="180"/>
        <end position="191"/>
    </location>
</feature>
<name>A0A2J7TGW3_METSI</name>
<evidence type="ECO:0008006" key="5">
    <source>
        <dbReference type="Google" id="ProtNLM"/>
    </source>
</evidence>
<feature type="compositionally biased region" description="Low complexity" evidence="1">
    <location>
        <begin position="170"/>
        <end position="179"/>
    </location>
</feature>
<feature type="region of interest" description="Disordered" evidence="1">
    <location>
        <begin position="97"/>
        <end position="119"/>
    </location>
</feature>